<reference evidence="3" key="1">
    <citation type="submission" date="2009-10" db="EMBL/GenBank/DDBJ databases">
        <title>The genome sequence of Streptomyces sviceus strain ATCC 29083.</title>
        <authorList>
            <consortium name="The Broad Institute Genome Sequencing Platform"/>
            <consortium name="Broad Institute Microbial Sequencing Center"/>
            <person name="Fischbach M."/>
            <person name="Godfrey P."/>
            <person name="Ward D."/>
            <person name="Young S."/>
            <person name="Zeng Q."/>
            <person name="Koehrsen M."/>
            <person name="Alvarado L."/>
            <person name="Berlin A.M."/>
            <person name="Bochicchio J."/>
            <person name="Borenstein D."/>
            <person name="Chapman S.B."/>
            <person name="Chen Z."/>
            <person name="Engels R."/>
            <person name="Freedman E."/>
            <person name="Gellesch M."/>
            <person name="Goldberg J."/>
            <person name="Griggs A."/>
            <person name="Gujja S."/>
            <person name="Heilman E.R."/>
            <person name="Heiman D.I."/>
            <person name="Hepburn T.A."/>
            <person name="Howarth C."/>
            <person name="Jen D."/>
            <person name="Larson L."/>
            <person name="Lewis B."/>
            <person name="Mehta T."/>
            <person name="Park D."/>
            <person name="Pearson M."/>
            <person name="Richards J."/>
            <person name="Roberts A."/>
            <person name="Saif S."/>
            <person name="Shea T.D."/>
            <person name="Shenoy N."/>
            <person name="Sisk P."/>
            <person name="Stolte C."/>
            <person name="Sykes S.N."/>
            <person name="Thomson T."/>
            <person name="Walk T."/>
            <person name="White J."/>
            <person name="Yandava C."/>
            <person name="Straight P."/>
            <person name="Clardy J."/>
            <person name="Hung D."/>
            <person name="Kolter R."/>
            <person name="Mekalanos J."/>
            <person name="Walker S."/>
            <person name="Walsh C.T."/>
            <person name="Wieland-Brown L.C."/>
            <person name="Haas B."/>
            <person name="Nusbaum C."/>
            <person name="Birren B."/>
        </authorList>
    </citation>
    <scope>NUCLEOTIDE SEQUENCE [LARGE SCALE GENOMIC DNA]</scope>
    <source>
        <strain evidence="3">ATCC 29083</strain>
    </source>
</reference>
<dbReference type="Proteomes" id="UP000002785">
    <property type="component" value="Chromosome"/>
</dbReference>
<dbReference type="HOGENOM" id="CLU_725424_0_0_11"/>
<dbReference type="eggNOG" id="ENOG5033SG9">
    <property type="taxonomic scope" value="Bacteria"/>
</dbReference>
<feature type="region of interest" description="Disordered" evidence="2">
    <location>
        <begin position="1"/>
        <end position="32"/>
    </location>
</feature>
<name>B5I6M0_STRX2</name>
<keyword evidence="1" id="KW-0175">Coiled coil</keyword>
<feature type="region of interest" description="Disordered" evidence="2">
    <location>
        <begin position="376"/>
        <end position="419"/>
    </location>
</feature>
<feature type="compositionally biased region" description="Low complexity" evidence="2">
    <location>
        <begin position="49"/>
        <end position="62"/>
    </location>
</feature>
<organism evidence="3 4">
    <name type="scientific">Streptomyces sviceus (strain ATCC 29083 / DSM 924 / JCM 4929 / NBRC 13980 / NCIMB 11184 / NRRL 5439 / UC 5370)</name>
    <dbReference type="NCBI Taxonomy" id="463191"/>
    <lineage>
        <taxon>Bacteria</taxon>
        <taxon>Bacillati</taxon>
        <taxon>Actinomycetota</taxon>
        <taxon>Actinomycetes</taxon>
        <taxon>Kitasatosporales</taxon>
        <taxon>Streptomycetaceae</taxon>
        <taxon>Streptomyces</taxon>
    </lineage>
</organism>
<sequence>MRGADHGSVPCRRTPPRRTSPPAGPAWSARAADDDTWPWHAPLLLTDGPMSSTPTADPTAPSTVWLAHGRHLGSDAADVLRRNLELLKESATLDDFQEPPETGDAPERIFEARWRVADEVTVRARLSLAPVSSGGQEWVLAAEAEQPWDLRWPSPATMFWPDSGDVFWDRDAATGLRLRDLSVLPEEDKDVRRVLRQAVRGSWAVHVVVHEAMTTDQRGRRPLADMMPPGLRHRIVEHRALPHQLRVLNWAVKEFGVEVPRGGAVVLPGTPVPPGYDGQDFSVRSVFLDGSEPTELIATVTRYAAMPKPLPQGGEAAVTALREQWQLLTLEEELERERALVAMYAEALEAMTKSRDLYREAAERANEALAIYRENAPAPEPRTDPEATSPLQQLSKTFGRWKGTLRPPARDEDPDRQIS</sequence>
<feature type="compositionally biased region" description="Basic and acidic residues" evidence="2">
    <location>
        <begin position="408"/>
        <end position="419"/>
    </location>
</feature>
<dbReference type="EMBL" id="CM000951">
    <property type="protein sequence ID" value="EDY60725.1"/>
    <property type="molecule type" value="Genomic_DNA"/>
</dbReference>
<protein>
    <submittedName>
        <fullName evidence="3">Uncharacterized protein</fullName>
    </submittedName>
</protein>
<feature type="region of interest" description="Disordered" evidence="2">
    <location>
        <begin position="43"/>
        <end position="62"/>
    </location>
</feature>
<feature type="coiled-coil region" evidence="1">
    <location>
        <begin position="327"/>
        <end position="375"/>
    </location>
</feature>
<keyword evidence="4" id="KW-1185">Reference proteome</keyword>
<accession>B5I6M0</accession>
<dbReference type="AlphaFoldDB" id="B5I6M0"/>
<evidence type="ECO:0000256" key="1">
    <source>
        <dbReference type="SAM" id="Coils"/>
    </source>
</evidence>
<evidence type="ECO:0000313" key="3">
    <source>
        <dbReference type="EMBL" id="EDY60725.1"/>
    </source>
</evidence>
<proteinExistence type="predicted"/>
<evidence type="ECO:0000256" key="2">
    <source>
        <dbReference type="SAM" id="MobiDB-lite"/>
    </source>
</evidence>
<gene>
    <name evidence="3" type="ORF">SSEG_07210</name>
</gene>
<evidence type="ECO:0000313" key="4">
    <source>
        <dbReference type="Proteomes" id="UP000002785"/>
    </source>
</evidence>